<proteinExistence type="inferred from homology"/>
<dbReference type="PANTHER" id="PTHR42877">
    <property type="entry name" value="L-ORNITHINE N(5)-MONOOXYGENASE-RELATED"/>
    <property type="match status" value="1"/>
</dbReference>
<evidence type="ECO:0000256" key="2">
    <source>
        <dbReference type="ARBA" id="ARBA00022630"/>
    </source>
</evidence>
<keyword evidence="3" id="KW-0274">FAD</keyword>
<comment type="caution">
    <text evidence="6">The sequence shown here is derived from an EMBL/GenBank/DDBJ whole genome shotgun (WGS) entry which is preliminary data.</text>
</comment>
<gene>
    <name evidence="6" type="ORF">Sste5346_006195</name>
</gene>
<name>A0ABR3Z0A4_9PEZI</name>
<keyword evidence="7" id="KW-1185">Reference proteome</keyword>
<evidence type="ECO:0000256" key="5">
    <source>
        <dbReference type="SAM" id="MobiDB-lite"/>
    </source>
</evidence>
<dbReference type="InterPro" id="IPR051209">
    <property type="entry name" value="FAD-bind_Monooxygenase_sf"/>
</dbReference>
<dbReference type="Proteomes" id="UP001583186">
    <property type="component" value="Unassembled WGS sequence"/>
</dbReference>
<evidence type="ECO:0008006" key="8">
    <source>
        <dbReference type="Google" id="ProtNLM"/>
    </source>
</evidence>
<dbReference type="Gene3D" id="3.50.50.60">
    <property type="entry name" value="FAD/NAD(P)-binding domain"/>
    <property type="match status" value="2"/>
</dbReference>
<evidence type="ECO:0000256" key="1">
    <source>
        <dbReference type="ARBA" id="ARBA00010139"/>
    </source>
</evidence>
<organism evidence="6 7">
    <name type="scientific">Sporothrix stenoceras</name>
    <dbReference type="NCBI Taxonomy" id="5173"/>
    <lineage>
        <taxon>Eukaryota</taxon>
        <taxon>Fungi</taxon>
        <taxon>Dikarya</taxon>
        <taxon>Ascomycota</taxon>
        <taxon>Pezizomycotina</taxon>
        <taxon>Sordariomycetes</taxon>
        <taxon>Sordariomycetidae</taxon>
        <taxon>Ophiostomatales</taxon>
        <taxon>Ophiostomataceae</taxon>
        <taxon>Sporothrix</taxon>
    </lineage>
</organism>
<feature type="region of interest" description="Disordered" evidence="5">
    <location>
        <begin position="1"/>
        <end position="30"/>
    </location>
</feature>
<keyword evidence="4" id="KW-0560">Oxidoreductase</keyword>
<evidence type="ECO:0000313" key="7">
    <source>
        <dbReference type="Proteomes" id="UP001583186"/>
    </source>
</evidence>
<accession>A0ABR3Z0A4</accession>
<feature type="compositionally biased region" description="Polar residues" evidence="5">
    <location>
        <begin position="1"/>
        <end position="15"/>
    </location>
</feature>
<sequence>MADASSTIIGPTTLSPDPATAGAPLNDDPHENEWYNQSFGDYVVTEQPLYTKRAIRIVCVGAGATGLQLAYKSEHLLENVTLQIYEKSADIGGTWLDNRYPGCTCDIPSHSYQFAWARNPSWSKYYASSPEIWQYFKDIASNFGLERYIKFEHKVVSAKWNEDDGVWELSISTPDGSFIADRCEILVNGTGVLNSWKYPDIPGLTTFKGKLMHTARWDEEYDLTGKTVAVIGGGSSAVQVVPSIQPKVKKLIPFLRSPTWISMGFGSKYAGPEGTNFEYSKEQIEGFKNDPAAYNKYCRELDGELNKRFTLNHFQSQDQKTARAGLETRMANQLHQDKRLTSHLVPDFALGCRRMTPGSGYLESLTRDNVEVVTDAVTRLTETGVVDGAGNEYPVDVVICATGFDSSFATPFQCVGRNGEELRSKFGDFPKGYLSVMVDNFPNLFLFIGPNGPASHSSLLPILEWHTRYLFQMVNKLQRENIKAFAPKAECVDEFGQHTHTLMKRLVWSAACRSWFKNGKSNGPVTAIWPGSRLHYFETLQVPRYEDFEIAYRSKNRFQFLGNGYTHEEIKPDGNPVWYFDDPFCKV</sequence>
<keyword evidence="2" id="KW-0285">Flavoprotein</keyword>
<evidence type="ECO:0000256" key="4">
    <source>
        <dbReference type="ARBA" id="ARBA00023002"/>
    </source>
</evidence>
<protein>
    <recommendedName>
        <fullName evidence="8">Cyclohexanone monooxygenase</fullName>
    </recommendedName>
</protein>
<dbReference type="Pfam" id="PF00743">
    <property type="entry name" value="FMO-like"/>
    <property type="match status" value="1"/>
</dbReference>
<evidence type="ECO:0000313" key="6">
    <source>
        <dbReference type="EMBL" id="KAL1894053.1"/>
    </source>
</evidence>
<reference evidence="6 7" key="1">
    <citation type="journal article" date="2024" name="IMA Fungus">
        <title>IMA Genome - F19 : A genome assembly and annotation guide to empower mycologists, including annotated draft genome sequences of Ceratocystis pirilliformis, Diaporthe australafricana, Fusarium ophioides, Paecilomyces lecythidis, and Sporothrix stenoceras.</title>
        <authorList>
            <person name="Aylward J."/>
            <person name="Wilson A.M."/>
            <person name="Visagie C.M."/>
            <person name="Spraker J."/>
            <person name="Barnes I."/>
            <person name="Buitendag C."/>
            <person name="Ceriani C."/>
            <person name="Del Mar Angel L."/>
            <person name="du Plessis D."/>
            <person name="Fuchs T."/>
            <person name="Gasser K."/>
            <person name="Kramer D."/>
            <person name="Li W."/>
            <person name="Munsamy K."/>
            <person name="Piso A."/>
            <person name="Price J.L."/>
            <person name="Sonnekus B."/>
            <person name="Thomas C."/>
            <person name="van der Nest A."/>
            <person name="van Dijk A."/>
            <person name="van Heerden A."/>
            <person name="van Vuuren N."/>
            <person name="Yilmaz N."/>
            <person name="Duong T.A."/>
            <person name="van der Merwe N.A."/>
            <person name="Wingfield M.J."/>
            <person name="Wingfield B.D."/>
        </authorList>
    </citation>
    <scope>NUCLEOTIDE SEQUENCE [LARGE SCALE GENOMIC DNA]</scope>
    <source>
        <strain evidence="6 7">CMW 5346</strain>
    </source>
</reference>
<comment type="similarity">
    <text evidence="1">Belongs to the FAD-binding monooxygenase family.</text>
</comment>
<evidence type="ECO:0000256" key="3">
    <source>
        <dbReference type="ARBA" id="ARBA00022827"/>
    </source>
</evidence>
<dbReference type="PANTHER" id="PTHR42877:SF7">
    <property type="entry name" value="FLAVIN-BINDING MONOOXYGENASE-RELATED"/>
    <property type="match status" value="1"/>
</dbReference>
<dbReference type="InterPro" id="IPR020946">
    <property type="entry name" value="Flavin_mOase-like"/>
</dbReference>
<dbReference type="EMBL" id="JAWCUI010000035">
    <property type="protein sequence ID" value="KAL1894053.1"/>
    <property type="molecule type" value="Genomic_DNA"/>
</dbReference>
<dbReference type="SUPFAM" id="SSF51905">
    <property type="entry name" value="FAD/NAD(P)-binding domain"/>
    <property type="match status" value="1"/>
</dbReference>
<dbReference type="InterPro" id="IPR036188">
    <property type="entry name" value="FAD/NAD-bd_sf"/>
</dbReference>